<organism evidence="2 3">
    <name type="scientific">Acidilobus saccharovorans (strain DSM 16705 / JCM 18335 / VKM B-2471 / 345-15)</name>
    <dbReference type="NCBI Taxonomy" id="666510"/>
    <lineage>
        <taxon>Archaea</taxon>
        <taxon>Thermoproteota</taxon>
        <taxon>Thermoprotei</taxon>
        <taxon>Acidilobales</taxon>
        <taxon>Acidilobaceae</taxon>
        <taxon>Acidilobus</taxon>
    </lineage>
</organism>
<proteinExistence type="predicted"/>
<dbReference type="AlphaFoldDB" id="D9PZ28"/>
<feature type="domain" description="HTH arsR-type" evidence="1">
    <location>
        <begin position="4"/>
        <end position="77"/>
    </location>
</feature>
<dbReference type="GeneID" id="9499667"/>
<dbReference type="EMBL" id="CP001742">
    <property type="protein sequence ID" value="ADL19815.1"/>
    <property type="molecule type" value="Genomic_DNA"/>
</dbReference>
<dbReference type="InterPro" id="IPR055771">
    <property type="entry name" value="DUF7347"/>
</dbReference>
<dbReference type="GO" id="GO:0003700">
    <property type="term" value="F:DNA-binding transcription factor activity"/>
    <property type="evidence" value="ECO:0007669"/>
    <property type="project" value="InterPro"/>
</dbReference>
<gene>
    <name evidence="2" type="ordered locus">ASAC_1410</name>
</gene>
<evidence type="ECO:0000259" key="1">
    <source>
        <dbReference type="SMART" id="SM00418"/>
    </source>
</evidence>
<dbReference type="CDD" id="cd00090">
    <property type="entry name" value="HTH_ARSR"/>
    <property type="match status" value="1"/>
</dbReference>
<dbReference type="Gene3D" id="1.10.10.10">
    <property type="entry name" value="Winged helix-like DNA-binding domain superfamily/Winged helix DNA-binding domain"/>
    <property type="match status" value="1"/>
</dbReference>
<reference evidence="2 3" key="1">
    <citation type="journal article" date="2010" name="Appl. Environ. Microbiol.">
        <title>The genome sequence of the crenarchaeon Acidilobus saccharovorans supports a new order, Acidilobales, and suggests an important ecological role in terrestrial acidic hot springs.</title>
        <authorList>
            <person name="Mardanov A.V."/>
            <person name="Svetlitchnyi V.A."/>
            <person name="Beletsky A.V."/>
            <person name="Prokofeva M.I."/>
            <person name="Bonch-Osmolovskaya E.A."/>
            <person name="Ravin N.V."/>
            <person name="Skryabin K.G."/>
        </authorList>
    </citation>
    <scope>NUCLEOTIDE SEQUENCE [LARGE SCALE GENOMIC DNA]</scope>
    <source>
        <strain evidence="3">DSM 16705 / JCM 18335 / VKM B-2471 / 345-15</strain>
    </source>
</reference>
<dbReference type="OrthoDB" id="21363at2157"/>
<dbReference type="SUPFAM" id="SSF46785">
    <property type="entry name" value="Winged helix' DNA-binding domain"/>
    <property type="match status" value="1"/>
</dbReference>
<dbReference type="InterPro" id="IPR011991">
    <property type="entry name" value="ArsR-like_HTH"/>
</dbReference>
<dbReference type="Pfam" id="PF24038">
    <property type="entry name" value="DUF7347"/>
    <property type="match status" value="1"/>
</dbReference>
<name>D9PZ28_ACIS3</name>
<dbReference type="RefSeq" id="WP_013267327.1">
    <property type="nucleotide sequence ID" value="NC_014374.1"/>
</dbReference>
<dbReference type="STRING" id="666510.ASAC_1410"/>
<dbReference type="InterPro" id="IPR036390">
    <property type="entry name" value="WH_DNA-bd_sf"/>
</dbReference>
<evidence type="ECO:0000313" key="2">
    <source>
        <dbReference type="EMBL" id="ADL19815.1"/>
    </source>
</evidence>
<sequence length="356" mass="38278">MSEDVFDALSHPTRRAIIRALGDRGHLTFTELMDAAGVKDTGTMTFHLRRLSQLIARNSSGEYELTELGRRAYEAIKVVEQKGQEQANVRAEARGGEEGLLVISNRLHVDITRSLLEDARAQGKRVLVSDCISVSVTDDVDEALVREALEGIRDVVSVEAPKWLAGVLEPRLSDVVVVSYRDHVKGHGGAYALGLGWLDRLLGKAVGNAVGAALGEAAGKGSEVYSTSIGPVRAVRVNLKRSSLRLEQGEGKVTVYPYWRGCKHDVSVKDEELIISSDGCYVEVSLPPGASSLALEAEKGDIKLAYGGLSSFEADMLESSLSASLRDLGRMTAELDLSDSEANLELSYGELRGGPG</sequence>
<dbReference type="InterPro" id="IPR036388">
    <property type="entry name" value="WH-like_DNA-bd_sf"/>
</dbReference>
<dbReference type="KEGG" id="asc:ASAC_1410"/>
<dbReference type="SMART" id="SM00418">
    <property type="entry name" value="HTH_ARSR"/>
    <property type="match status" value="1"/>
</dbReference>
<protein>
    <submittedName>
        <fullName evidence="2">Regulatory protein, ArsR</fullName>
    </submittedName>
</protein>
<evidence type="ECO:0000313" key="3">
    <source>
        <dbReference type="Proteomes" id="UP000000346"/>
    </source>
</evidence>
<accession>D9PZ28</accession>
<keyword evidence="3" id="KW-1185">Reference proteome</keyword>
<dbReference type="Proteomes" id="UP000000346">
    <property type="component" value="Chromosome"/>
</dbReference>
<dbReference type="InterPro" id="IPR001845">
    <property type="entry name" value="HTH_ArsR_DNA-bd_dom"/>
</dbReference>
<dbReference type="HOGENOM" id="CLU_712934_0_0_2"/>
<dbReference type="InParanoid" id="D9PZ28"/>
<dbReference type="eggNOG" id="arCOG03859">
    <property type="taxonomic scope" value="Archaea"/>
</dbReference>